<dbReference type="OrthoDB" id="413460at2759"/>
<dbReference type="SUPFAM" id="SSF52540">
    <property type="entry name" value="P-loop containing nucleoside triphosphate hydrolases"/>
    <property type="match status" value="2"/>
</dbReference>
<dbReference type="InterPro" id="IPR027417">
    <property type="entry name" value="P-loop_NTPase"/>
</dbReference>
<dbReference type="PROSITE" id="PS51194">
    <property type="entry name" value="HELICASE_CTER"/>
    <property type="match status" value="1"/>
</dbReference>
<evidence type="ECO:0000256" key="4">
    <source>
        <dbReference type="SAM" id="MobiDB-lite"/>
    </source>
</evidence>
<feature type="non-terminal residue" evidence="7">
    <location>
        <position position="1"/>
    </location>
</feature>
<dbReference type="Gene3D" id="1.20.120.850">
    <property type="entry name" value="SWI2/SNF2 ATPases, N-terminal domain"/>
    <property type="match status" value="1"/>
</dbReference>
<dbReference type="GO" id="GO:0016787">
    <property type="term" value="F:hydrolase activity"/>
    <property type="evidence" value="ECO:0007669"/>
    <property type="project" value="UniProtKB-KW"/>
</dbReference>
<dbReference type="EC" id="3.6.1.3" evidence="7"/>
<dbReference type="Gene3D" id="3.40.50.300">
    <property type="entry name" value="P-loop containing nucleotide triphosphate hydrolases"/>
    <property type="match status" value="1"/>
</dbReference>
<dbReference type="SMART" id="SM00490">
    <property type="entry name" value="HELICc"/>
    <property type="match status" value="1"/>
</dbReference>
<dbReference type="GO" id="GO:0015616">
    <property type="term" value="F:DNA translocase activity"/>
    <property type="evidence" value="ECO:0007669"/>
    <property type="project" value="EnsemblFungi"/>
</dbReference>
<dbReference type="PANTHER" id="PTHR45629:SF7">
    <property type="entry name" value="DNA EXCISION REPAIR PROTEIN ERCC-6-RELATED"/>
    <property type="match status" value="1"/>
</dbReference>
<dbReference type="eggNOG" id="KOG0390">
    <property type="taxonomic scope" value="Eukaryota"/>
</dbReference>
<gene>
    <name evidence="7" type="primary">RDH54</name>
    <name evidence="7" type="ORF">PICST_15102</name>
</gene>
<dbReference type="RefSeq" id="XP_001385272.2">
    <property type="nucleotide sequence ID" value="XM_001385235.1"/>
</dbReference>
<keyword evidence="2 7" id="KW-0378">Hydrolase</keyword>
<dbReference type="GO" id="GO:0003690">
    <property type="term" value="F:double-stranded DNA binding"/>
    <property type="evidence" value="ECO:0007669"/>
    <property type="project" value="EnsemblFungi"/>
</dbReference>
<feature type="region of interest" description="Disordered" evidence="4">
    <location>
        <begin position="91"/>
        <end position="116"/>
    </location>
</feature>
<dbReference type="GO" id="GO:0004386">
    <property type="term" value="F:helicase activity"/>
    <property type="evidence" value="ECO:0007669"/>
    <property type="project" value="UniProtKB-KW"/>
</dbReference>
<dbReference type="PROSITE" id="PS51192">
    <property type="entry name" value="HELICASE_ATP_BIND_1"/>
    <property type="match status" value="1"/>
</dbReference>
<keyword evidence="3" id="KW-0067">ATP-binding</keyword>
<dbReference type="GO" id="GO:0005634">
    <property type="term" value="C:nucleus"/>
    <property type="evidence" value="ECO:0007669"/>
    <property type="project" value="TreeGrafter"/>
</dbReference>
<proteinExistence type="predicted"/>
<accession>A3LW89</accession>
<evidence type="ECO:0000259" key="5">
    <source>
        <dbReference type="PROSITE" id="PS51192"/>
    </source>
</evidence>
<keyword evidence="7" id="KW-0347">Helicase</keyword>
<dbReference type="KEGG" id="pic:PICST_15102"/>
<dbReference type="InterPro" id="IPR050496">
    <property type="entry name" value="SNF2_RAD54_helicase_repair"/>
</dbReference>
<dbReference type="Pfam" id="PF00271">
    <property type="entry name" value="Helicase_C"/>
    <property type="match status" value="1"/>
</dbReference>
<dbReference type="FunCoup" id="A3LW89">
    <property type="interactions" value="54"/>
</dbReference>
<organism evidence="7 8">
    <name type="scientific">Scheffersomyces stipitis (strain ATCC 58785 / CBS 6054 / NBRC 10063 / NRRL Y-11545)</name>
    <name type="common">Yeast</name>
    <name type="synonym">Pichia stipitis</name>
    <dbReference type="NCBI Taxonomy" id="322104"/>
    <lineage>
        <taxon>Eukaryota</taxon>
        <taxon>Fungi</taxon>
        <taxon>Dikarya</taxon>
        <taxon>Ascomycota</taxon>
        <taxon>Saccharomycotina</taxon>
        <taxon>Pichiomycetes</taxon>
        <taxon>Debaryomycetaceae</taxon>
        <taxon>Scheffersomyces</taxon>
    </lineage>
</organism>
<dbReference type="PANTHER" id="PTHR45629">
    <property type="entry name" value="SNF2/RAD54 FAMILY MEMBER"/>
    <property type="match status" value="1"/>
</dbReference>
<name>A3LW89_PICST</name>
<keyword evidence="8" id="KW-1185">Reference proteome</keyword>
<evidence type="ECO:0000313" key="8">
    <source>
        <dbReference type="Proteomes" id="UP000002258"/>
    </source>
</evidence>
<dbReference type="Proteomes" id="UP000002258">
    <property type="component" value="Chromosome 5"/>
</dbReference>
<dbReference type="AlphaFoldDB" id="A3LW89"/>
<dbReference type="InterPro" id="IPR038718">
    <property type="entry name" value="SNF2-like_sf"/>
</dbReference>
<dbReference type="GO" id="GO:0045144">
    <property type="term" value="P:meiotic sister chromatid segregation"/>
    <property type="evidence" value="ECO:0007669"/>
    <property type="project" value="EnsemblFungi"/>
</dbReference>
<protein>
    <submittedName>
        <fullName evidence="7">Helicase</fullName>
        <ecNumber evidence="7">3.6.1.3</ecNumber>
    </submittedName>
</protein>
<dbReference type="InParanoid" id="A3LW89"/>
<dbReference type="GO" id="GO:0032392">
    <property type="term" value="P:DNA geometric change"/>
    <property type="evidence" value="ECO:0007669"/>
    <property type="project" value="EnsemblFungi"/>
</dbReference>
<keyword evidence="1" id="KW-0547">Nucleotide-binding</keyword>
<evidence type="ECO:0000256" key="2">
    <source>
        <dbReference type="ARBA" id="ARBA00022801"/>
    </source>
</evidence>
<feature type="domain" description="Helicase C-terminal" evidence="6">
    <location>
        <begin position="520"/>
        <end position="674"/>
    </location>
</feature>
<feature type="domain" description="Helicase ATP-binding" evidence="5">
    <location>
        <begin position="191"/>
        <end position="366"/>
    </location>
</feature>
<dbReference type="OMA" id="FTIMYRK"/>
<evidence type="ECO:0000256" key="1">
    <source>
        <dbReference type="ARBA" id="ARBA00022741"/>
    </source>
</evidence>
<dbReference type="GO" id="GO:0030491">
    <property type="term" value="P:heteroduplex formation"/>
    <property type="evidence" value="ECO:0007669"/>
    <property type="project" value="EnsemblFungi"/>
</dbReference>
<dbReference type="HOGENOM" id="CLU_000315_10_1_1"/>
<feature type="non-terminal residue" evidence="7">
    <location>
        <position position="809"/>
    </location>
</feature>
<reference evidence="7 8" key="1">
    <citation type="journal article" date="2007" name="Nat. Biotechnol.">
        <title>Genome sequence of the lignocellulose-bioconverting and xylose-fermenting yeast Pichia stipitis.</title>
        <authorList>
            <person name="Jeffries T.W."/>
            <person name="Grigoriev I.V."/>
            <person name="Grimwood J."/>
            <person name="Laplaza J.M."/>
            <person name="Aerts A."/>
            <person name="Salamov A."/>
            <person name="Schmutz J."/>
            <person name="Lindquist E."/>
            <person name="Dehal P."/>
            <person name="Shapiro H."/>
            <person name="Jin Y.S."/>
            <person name="Passoth V."/>
            <person name="Richardson P.M."/>
        </authorList>
    </citation>
    <scope>NUCLEOTIDE SEQUENCE [LARGE SCALE GENOMIC DNA]</scope>
    <source>
        <strain evidence="8">ATCC 58785 / CBS 6054 / NBRC 10063 / NRRL Y-11545</strain>
    </source>
</reference>
<dbReference type="EMBL" id="CP000499">
    <property type="protein sequence ID" value="ABN67243.2"/>
    <property type="molecule type" value="Genomic_DNA"/>
</dbReference>
<dbReference type="Gene3D" id="3.40.50.10810">
    <property type="entry name" value="Tandem AAA-ATPase domain"/>
    <property type="match status" value="1"/>
</dbReference>
<evidence type="ECO:0000259" key="6">
    <source>
        <dbReference type="PROSITE" id="PS51194"/>
    </source>
</evidence>
<dbReference type="InterPro" id="IPR049730">
    <property type="entry name" value="SNF2/RAD54-like_C"/>
</dbReference>
<dbReference type="GO" id="GO:0000724">
    <property type="term" value="P:double-strand break repair via homologous recombination"/>
    <property type="evidence" value="ECO:0007669"/>
    <property type="project" value="TreeGrafter"/>
</dbReference>
<dbReference type="GeneID" id="4839521"/>
<dbReference type="STRING" id="322104.A3LW89"/>
<dbReference type="CDD" id="cd18793">
    <property type="entry name" value="SF2_C_SNF"/>
    <property type="match status" value="1"/>
</dbReference>
<dbReference type="InterPro" id="IPR014001">
    <property type="entry name" value="Helicase_ATP-bd"/>
</dbReference>
<dbReference type="GO" id="GO:0005524">
    <property type="term" value="F:ATP binding"/>
    <property type="evidence" value="ECO:0007669"/>
    <property type="project" value="InterPro"/>
</dbReference>
<evidence type="ECO:0000256" key="3">
    <source>
        <dbReference type="ARBA" id="ARBA00022840"/>
    </source>
</evidence>
<dbReference type="Pfam" id="PF00176">
    <property type="entry name" value="SNF2-rel_dom"/>
    <property type="match status" value="1"/>
</dbReference>
<dbReference type="GO" id="GO:0007131">
    <property type="term" value="P:reciprocal meiotic recombination"/>
    <property type="evidence" value="ECO:0007669"/>
    <property type="project" value="EnsemblFungi"/>
</dbReference>
<dbReference type="InterPro" id="IPR001650">
    <property type="entry name" value="Helicase_C-like"/>
</dbReference>
<sequence>SKERYAVQWRKRTNKKNKTWDGDGYIVVYRDAASNSSFTIAFKQLEAKNVIRKQFTNVNVDQILRGLITIGQNELEVDYMINTDAEFRRLTGEEEEGSESLSSNLSQSTIPSKPSKPMAYRKMIPKNYEVTTSNRHTRAPLYNDSRAIALPRPPGVNENELVDVLIDPHLSVKLRPHQVEGVKFVYECLMGFRGNNGKGCLLADEMGLGKTLMTITVIWTLCRQNPFIKQPRSTIHKVLICCPVSLINNWKDEFKKWLGMNKLSILTLGGNVSSNDRQDLVSFGNLNVYQVLIMNYEKVTTYHQELSKIRFDLLVCDEGHRLKSSSNKVMNHLTSFNIPRKILLTGTPIQNDLVEYYTIINFINPGILGDFKSFQKSFINPITRSRDVTCFDPVVKEQGLEISNKLIDITKQFTLRRTQSLLLNYLTEKTDVILYAPPTDLQKRLFSYIINLKSFNELMNDSASTTTQAFTLINLFKKLCNSPSLLLEDNFFSKLIKGEKEEIELLNKNTLTTSSGKINILIPLLLEITSFNEKIVLVSNYTKTLDLLEAVLKKLDLSFLRLDGSTAKNLRNKLVNQFNKSNINVFLLSSKSGGMGLNLVGASRLILFDNDWNPSVDLQSMSRIHRDGQTRPCFIYRILTTGTIDEKIFQRQLMKSKLSSKFLDNESQSTSDVFDYRDLKNLFEIEENTISNTHDLLECECTGDGHNISVSLTDSESDSDAEGFLSAHRQSSWMSASDLRDKLEKDEKKKLSIKDALNEYRHFDPATDADKVCQHINDKVLVNIINNKGYNKKTFPISFIMTRVSDRTT</sequence>
<dbReference type="InterPro" id="IPR000330">
    <property type="entry name" value="SNF2_N"/>
</dbReference>
<dbReference type="SMART" id="SM00487">
    <property type="entry name" value="DEXDc"/>
    <property type="match status" value="1"/>
</dbReference>
<dbReference type="CDD" id="cd18004">
    <property type="entry name" value="DEXHc_RAD54"/>
    <property type="match status" value="1"/>
</dbReference>
<evidence type="ECO:0000313" key="7">
    <source>
        <dbReference type="EMBL" id="ABN67243.2"/>
    </source>
</evidence>